<dbReference type="EMBL" id="AZST01000182">
    <property type="protein sequence ID" value="KEP51254.1"/>
    <property type="molecule type" value="Genomic_DNA"/>
</dbReference>
<evidence type="ECO:0000313" key="2">
    <source>
        <dbReference type="Proteomes" id="UP000027456"/>
    </source>
</evidence>
<keyword evidence="2" id="KW-1185">Reference proteome</keyword>
<protein>
    <submittedName>
        <fullName evidence="1">Uncharacterized protein</fullName>
    </submittedName>
</protein>
<gene>
    <name evidence="1" type="ORF">V565_064850</name>
</gene>
<dbReference type="AlphaFoldDB" id="A0A074RWI9"/>
<sequence length="106" mass="11680">MVKVLGSGRGISEDDWEKGAQCVSLIYFLCTDAIKTRLTAMVDLVPTAEDIDDLDDNVVDTLRAAGVLSFEKSSSRKGKGKAVQATPRHIVFVETMIRLKCIRVHQ</sequence>
<dbReference type="OrthoDB" id="29058at2759"/>
<name>A0A074RWI9_9AGAM</name>
<accession>A0A074RWI9</accession>
<comment type="caution">
    <text evidence="1">The sequence shown here is derived from an EMBL/GenBank/DDBJ whole genome shotgun (WGS) entry which is preliminary data.</text>
</comment>
<proteinExistence type="predicted"/>
<dbReference type="Proteomes" id="UP000027456">
    <property type="component" value="Unassembled WGS sequence"/>
</dbReference>
<evidence type="ECO:0000313" key="1">
    <source>
        <dbReference type="EMBL" id="KEP51254.1"/>
    </source>
</evidence>
<organism evidence="1 2">
    <name type="scientific">Rhizoctonia solani 123E</name>
    <dbReference type="NCBI Taxonomy" id="1423351"/>
    <lineage>
        <taxon>Eukaryota</taxon>
        <taxon>Fungi</taxon>
        <taxon>Dikarya</taxon>
        <taxon>Basidiomycota</taxon>
        <taxon>Agaricomycotina</taxon>
        <taxon>Agaricomycetes</taxon>
        <taxon>Cantharellales</taxon>
        <taxon>Ceratobasidiaceae</taxon>
        <taxon>Rhizoctonia</taxon>
    </lineage>
</organism>
<reference evidence="1 2" key="1">
    <citation type="submission" date="2013-12" db="EMBL/GenBank/DDBJ databases">
        <authorList>
            <person name="Cubeta M."/>
            <person name="Pakala S."/>
            <person name="Fedorova N."/>
            <person name="Thomas E."/>
            <person name="Dean R."/>
            <person name="Jabaji S."/>
            <person name="Neate S."/>
            <person name="Toda T."/>
            <person name="Tavantzis S."/>
            <person name="Vilgalys R."/>
            <person name="Bharathan N."/>
            <person name="Pakala S."/>
            <person name="Losada L.S."/>
            <person name="Zafar N."/>
            <person name="Nierman W."/>
        </authorList>
    </citation>
    <scope>NUCLEOTIDE SEQUENCE [LARGE SCALE GENOMIC DNA]</scope>
    <source>
        <strain evidence="1 2">123E</strain>
    </source>
</reference>
<dbReference type="HOGENOM" id="CLU_2224695_0_0_1"/>